<dbReference type="Proteomes" id="UP000663814">
    <property type="component" value="Unassembled WGS sequence"/>
</dbReference>
<protein>
    <submittedName>
        <fullName evidence="2">General secretion pathway protein GspB</fullName>
    </submittedName>
</protein>
<evidence type="ECO:0000313" key="3">
    <source>
        <dbReference type="Proteomes" id="UP000663814"/>
    </source>
</evidence>
<name>A0ABS7XER5_9GAMM</name>
<proteinExistence type="predicted"/>
<comment type="caution">
    <text evidence="2">The sequence shown here is derived from an EMBL/GenBank/DDBJ whole genome shotgun (WGS) entry which is preliminary data.</text>
</comment>
<accession>A0ABS7XER5</accession>
<dbReference type="EMBL" id="JAERPS020000012">
    <property type="protein sequence ID" value="MBZ9613821.1"/>
    <property type="molecule type" value="Genomic_DNA"/>
</dbReference>
<evidence type="ECO:0000313" key="2">
    <source>
        <dbReference type="EMBL" id="MBZ9613821.1"/>
    </source>
</evidence>
<organism evidence="2 3">
    <name type="scientific">Rheinheimera maricola</name>
    <dbReference type="NCBI Taxonomy" id="2793282"/>
    <lineage>
        <taxon>Bacteria</taxon>
        <taxon>Pseudomonadati</taxon>
        <taxon>Pseudomonadota</taxon>
        <taxon>Gammaproteobacteria</taxon>
        <taxon>Chromatiales</taxon>
        <taxon>Chromatiaceae</taxon>
        <taxon>Rheinheimera</taxon>
    </lineage>
</organism>
<reference evidence="2 3" key="2">
    <citation type="submission" date="2021-08" db="EMBL/GenBank/DDBJ databases">
        <title>Rheinheimera aquimaris sp. nov., isolated from seawater of the East Sea in Korea.</title>
        <authorList>
            <person name="Kim K.H."/>
            <person name="Wenting R."/>
            <person name="Kim K.R."/>
            <person name="Jeon C.O."/>
        </authorList>
    </citation>
    <scope>NUCLEOTIDE SEQUENCE [LARGE SCALE GENOMIC DNA]</scope>
    <source>
        <strain evidence="2 3">MA-13</strain>
    </source>
</reference>
<dbReference type="RefSeq" id="WP_205313650.1">
    <property type="nucleotide sequence ID" value="NZ_JAERPS020000012.1"/>
</dbReference>
<feature type="signal peptide" evidence="1">
    <location>
        <begin position="1"/>
        <end position="17"/>
    </location>
</feature>
<keyword evidence="1" id="KW-0732">Signal</keyword>
<keyword evidence="3" id="KW-1185">Reference proteome</keyword>
<feature type="chain" id="PRO_5046426621" evidence="1">
    <location>
        <begin position="18"/>
        <end position="106"/>
    </location>
</feature>
<evidence type="ECO:0000256" key="1">
    <source>
        <dbReference type="SAM" id="SignalP"/>
    </source>
</evidence>
<gene>
    <name evidence="2" type="ORF">I4W93_019685</name>
</gene>
<sequence length="106" mass="11460">MKILFGFSMLFSLAVLADPTKPAPSWQGASSSDSAVSALQAESLQLQIIRTSGAGNVAVINGRQLRRGDKLNQYNVLSITADQVVLELNGERKILQLVNTAIKLYE</sequence>
<reference evidence="2 3" key="1">
    <citation type="submission" date="2020-12" db="EMBL/GenBank/DDBJ databases">
        <authorList>
            <person name="Ruan W."/>
            <person name="Khan S.A."/>
            <person name="Jeon C.O."/>
        </authorList>
    </citation>
    <scope>NUCLEOTIDE SEQUENCE [LARGE SCALE GENOMIC DNA]</scope>
    <source>
        <strain evidence="2 3">MA-13</strain>
    </source>
</reference>